<comment type="caution">
    <text evidence="2">The sequence shown here is derived from an EMBL/GenBank/DDBJ whole genome shotgun (WGS) entry which is preliminary data.</text>
</comment>
<accession>A0A922I0C2</accession>
<keyword evidence="1" id="KW-0472">Membrane</keyword>
<dbReference type="EMBL" id="ASGP02000003">
    <property type="protein sequence ID" value="KAH9518034.1"/>
    <property type="molecule type" value="Genomic_DNA"/>
</dbReference>
<evidence type="ECO:0000313" key="3">
    <source>
        <dbReference type="Proteomes" id="UP000790347"/>
    </source>
</evidence>
<evidence type="ECO:0000313" key="2">
    <source>
        <dbReference type="EMBL" id="KAH9518034.1"/>
    </source>
</evidence>
<dbReference type="AlphaFoldDB" id="A0A922I0C2"/>
<gene>
    <name evidence="2" type="ORF">DERF_008637</name>
</gene>
<evidence type="ECO:0000256" key="1">
    <source>
        <dbReference type="SAM" id="Phobius"/>
    </source>
</evidence>
<keyword evidence="1" id="KW-1133">Transmembrane helix</keyword>
<keyword evidence="3" id="KW-1185">Reference proteome</keyword>
<reference evidence="2" key="1">
    <citation type="submission" date="2013-05" db="EMBL/GenBank/DDBJ databases">
        <authorList>
            <person name="Yim A.K.Y."/>
            <person name="Chan T.F."/>
            <person name="Ji K.M."/>
            <person name="Liu X.Y."/>
            <person name="Zhou J.W."/>
            <person name="Li R.Q."/>
            <person name="Yang K.Y."/>
            <person name="Li J."/>
            <person name="Li M."/>
            <person name="Law P.T.W."/>
            <person name="Wu Y.L."/>
            <person name="Cai Z.L."/>
            <person name="Qin H."/>
            <person name="Bao Y."/>
            <person name="Leung R.K.K."/>
            <person name="Ng P.K.S."/>
            <person name="Zou J."/>
            <person name="Zhong X.J."/>
            <person name="Ran P.X."/>
            <person name="Zhong N.S."/>
            <person name="Liu Z.G."/>
            <person name="Tsui S.K.W."/>
        </authorList>
    </citation>
    <scope>NUCLEOTIDE SEQUENCE</scope>
    <source>
        <strain evidence="2">Derf</strain>
        <tissue evidence="2">Whole organism</tissue>
    </source>
</reference>
<dbReference type="Proteomes" id="UP000790347">
    <property type="component" value="Unassembled WGS sequence"/>
</dbReference>
<protein>
    <submittedName>
        <fullName evidence="2">Uncharacterized protein</fullName>
    </submittedName>
</protein>
<organism evidence="2 3">
    <name type="scientific">Dermatophagoides farinae</name>
    <name type="common">American house dust mite</name>
    <dbReference type="NCBI Taxonomy" id="6954"/>
    <lineage>
        <taxon>Eukaryota</taxon>
        <taxon>Metazoa</taxon>
        <taxon>Ecdysozoa</taxon>
        <taxon>Arthropoda</taxon>
        <taxon>Chelicerata</taxon>
        <taxon>Arachnida</taxon>
        <taxon>Acari</taxon>
        <taxon>Acariformes</taxon>
        <taxon>Sarcoptiformes</taxon>
        <taxon>Astigmata</taxon>
        <taxon>Psoroptidia</taxon>
        <taxon>Analgoidea</taxon>
        <taxon>Pyroglyphidae</taxon>
        <taxon>Dermatophagoidinae</taxon>
        <taxon>Dermatophagoides</taxon>
    </lineage>
</organism>
<proteinExistence type="predicted"/>
<name>A0A922I0C2_DERFA</name>
<sequence>MYVFNSIFRFTEYMAIHFNFPHTYIFCSFPFFCISTFQLFTIRYLKCKKKQNSMTSNKQTNE</sequence>
<reference evidence="2" key="2">
    <citation type="journal article" date="2022" name="Res Sq">
        <title>Comparative Genomics Reveals Insights into the Divergent Evolution of Astigmatic Mites and Household Pest Adaptations.</title>
        <authorList>
            <person name="Xiong Q."/>
            <person name="Wan A.T.-Y."/>
            <person name="Liu X.-Y."/>
            <person name="Fung C.S.-H."/>
            <person name="Xiao X."/>
            <person name="Malainual N."/>
            <person name="Hou J."/>
            <person name="Wang L."/>
            <person name="Wang M."/>
            <person name="Yang K."/>
            <person name="Cui Y."/>
            <person name="Leung E."/>
            <person name="Nong W."/>
            <person name="Shin S.-K."/>
            <person name="Au S."/>
            <person name="Jeong K.Y."/>
            <person name="Chew F.T."/>
            <person name="Hui J."/>
            <person name="Leung T.F."/>
            <person name="Tungtrongchitr A."/>
            <person name="Zhong N."/>
            <person name="Liu Z."/>
            <person name="Tsui S."/>
        </authorList>
    </citation>
    <scope>NUCLEOTIDE SEQUENCE</scope>
    <source>
        <strain evidence="2">Derf</strain>
        <tissue evidence="2">Whole organism</tissue>
    </source>
</reference>
<keyword evidence="1" id="KW-0812">Transmembrane</keyword>
<feature type="transmembrane region" description="Helical" evidence="1">
    <location>
        <begin position="23"/>
        <end position="45"/>
    </location>
</feature>